<dbReference type="SMART" id="SM00812">
    <property type="entry name" value="Alpha_L_fucos"/>
    <property type="match status" value="1"/>
</dbReference>
<feature type="signal peptide" evidence="7">
    <location>
        <begin position="1"/>
        <end position="28"/>
    </location>
</feature>
<dbReference type="InterPro" id="IPR016286">
    <property type="entry name" value="FUC_metazoa-typ"/>
</dbReference>
<evidence type="ECO:0000256" key="7">
    <source>
        <dbReference type="SAM" id="SignalP"/>
    </source>
</evidence>
<evidence type="ECO:0000256" key="5">
    <source>
        <dbReference type="ARBA" id="ARBA00022801"/>
    </source>
</evidence>
<dbReference type="EMBL" id="JAECZC010000012">
    <property type="protein sequence ID" value="MBH8562386.1"/>
    <property type="molecule type" value="Genomic_DNA"/>
</dbReference>
<feature type="domain" description="Alpha-L-fucosidase C-terminal" evidence="9">
    <location>
        <begin position="401"/>
        <end position="475"/>
    </location>
</feature>
<dbReference type="InterPro" id="IPR057739">
    <property type="entry name" value="Glyco_hydro_29_N"/>
</dbReference>
<keyword evidence="6" id="KW-0326">Glycosidase</keyword>
<feature type="chain" id="PRO_5040709522" description="alpha-L-fucosidase" evidence="7">
    <location>
        <begin position="29"/>
        <end position="480"/>
    </location>
</feature>
<dbReference type="InterPro" id="IPR000933">
    <property type="entry name" value="Glyco_hydro_29"/>
</dbReference>
<feature type="domain" description="Glycoside hydrolase family 29 N-terminal" evidence="8">
    <location>
        <begin position="21"/>
        <end position="381"/>
    </location>
</feature>
<reference evidence="10 12" key="1">
    <citation type="journal article" date="2021" name="Int. J. Syst. Evol. Microbiol.">
        <title>Amazonocrinis nigriterrae gen. nov., sp. nov., Atlanticothrix silvestris gen. nov., sp. nov. and Dendronalium phyllosphericum gen. nov., sp. nov., nostocacean cyanobacteria from Brazilian environments.</title>
        <authorList>
            <person name="Alvarenga D.O."/>
            <person name="Andreote A.P.D."/>
            <person name="Branco L.H.Z."/>
            <person name="Delbaje E."/>
            <person name="Cruz R.B."/>
            <person name="Varani A.M."/>
            <person name="Fiore M.F."/>
        </authorList>
    </citation>
    <scope>NUCLEOTIDE SEQUENCE [LARGE SCALE GENOMIC DNA]</scope>
    <source>
        <strain evidence="10 12">CENA67</strain>
    </source>
</reference>
<dbReference type="PANTHER" id="PTHR10030">
    <property type="entry name" value="ALPHA-L-FUCOSIDASE"/>
    <property type="match status" value="1"/>
</dbReference>
<dbReference type="Pfam" id="PF01120">
    <property type="entry name" value="Alpha_L_fucos"/>
    <property type="match status" value="1"/>
</dbReference>
<sequence>MFKYFVRLLLVVVSFGAFWSMKANSAFAQKSYEPTTESLSKHEVPDWFSDAKLGIFIHWGVYSVPAWAPLTGEFNKVVAERGWEYWFLHNPYAEWYFNSMKLEGSDTYNYHRATYGENFNYDDFIPKFNAAIRNWNPQKWAKLFSRVGARYVVLTTKHHDGFLLWPSKTTTQPERIASRDIVGELTQAVRTEGMRMGLYYSGGIDWSQKDVTVTDFNTLIAAIIQDKAYAEYANAHWQELIDRYKPSILWNDLGYPVGEANNIIAYFYNHVRDGVVNDRFDLGGQFGLHYDFSTPEYSQLQEIQTKKWEATRGLGYSFGYNQNDTDLNMISVDELVDLFVDVVSKNGNLLLNVGPTADGSIPKVQVERLLGLGKWLDVNGEAIFGSRYWIRSEDVTTEGLRVRYTTNRGNLYAVLLDTPTTERITIPGLILSRNTTITMLGVRGRLKWEQYGQNLFITLPSSCRQKKSPAYTLKISNIPS</sequence>
<evidence type="ECO:0000256" key="4">
    <source>
        <dbReference type="ARBA" id="ARBA00022729"/>
    </source>
</evidence>
<evidence type="ECO:0000313" key="10">
    <source>
        <dbReference type="EMBL" id="MBH8562386.1"/>
    </source>
</evidence>
<dbReference type="InterPro" id="IPR013780">
    <property type="entry name" value="Glyco_hydro_b"/>
</dbReference>
<dbReference type="Gene3D" id="2.60.40.1180">
    <property type="entry name" value="Golgi alpha-mannosidase II"/>
    <property type="match status" value="1"/>
</dbReference>
<dbReference type="Proteomes" id="UP000632766">
    <property type="component" value="Unassembled WGS sequence"/>
</dbReference>
<dbReference type="PANTHER" id="PTHR10030:SF37">
    <property type="entry name" value="ALPHA-L-FUCOSIDASE-RELATED"/>
    <property type="match status" value="1"/>
</dbReference>
<dbReference type="GO" id="GO:0016139">
    <property type="term" value="P:glycoside catabolic process"/>
    <property type="evidence" value="ECO:0007669"/>
    <property type="project" value="TreeGrafter"/>
</dbReference>
<keyword evidence="5" id="KW-0378">Hydrolase</keyword>
<dbReference type="RefSeq" id="WP_198124342.1">
    <property type="nucleotide sequence ID" value="NZ_JAECZC010000012.1"/>
</dbReference>
<dbReference type="GO" id="GO:0005764">
    <property type="term" value="C:lysosome"/>
    <property type="evidence" value="ECO:0007669"/>
    <property type="project" value="TreeGrafter"/>
</dbReference>
<evidence type="ECO:0000259" key="9">
    <source>
        <dbReference type="Pfam" id="PF16757"/>
    </source>
</evidence>
<dbReference type="InterPro" id="IPR031919">
    <property type="entry name" value="Fucosidase_C"/>
</dbReference>
<evidence type="ECO:0000256" key="6">
    <source>
        <dbReference type="ARBA" id="ARBA00023295"/>
    </source>
</evidence>
<dbReference type="GO" id="GO:0004560">
    <property type="term" value="F:alpha-L-fucosidase activity"/>
    <property type="evidence" value="ECO:0007669"/>
    <property type="project" value="InterPro"/>
</dbReference>
<evidence type="ECO:0000256" key="1">
    <source>
        <dbReference type="ARBA" id="ARBA00004071"/>
    </source>
</evidence>
<evidence type="ECO:0000256" key="3">
    <source>
        <dbReference type="ARBA" id="ARBA00012662"/>
    </source>
</evidence>
<dbReference type="GO" id="GO:0006004">
    <property type="term" value="P:fucose metabolic process"/>
    <property type="evidence" value="ECO:0007669"/>
    <property type="project" value="InterPro"/>
</dbReference>
<dbReference type="SUPFAM" id="SSF51011">
    <property type="entry name" value="Glycosyl hydrolase domain"/>
    <property type="match status" value="1"/>
</dbReference>
<evidence type="ECO:0000256" key="2">
    <source>
        <dbReference type="ARBA" id="ARBA00007951"/>
    </source>
</evidence>
<comment type="function">
    <text evidence="1">Alpha-L-fucosidase is responsible for hydrolyzing the alpha-1,6-linked fucose joined to the reducing-end N-acetylglucosamine of the carbohydrate moieties of glycoproteins.</text>
</comment>
<keyword evidence="12" id="KW-1185">Reference proteome</keyword>
<name>A0A8J7LAA8_9NOST</name>
<evidence type="ECO:0000313" key="11">
    <source>
        <dbReference type="EMBL" id="MBH8562393.1"/>
    </source>
</evidence>
<dbReference type="EC" id="3.2.1.51" evidence="3"/>
<dbReference type="PIRSF" id="PIRSF001092">
    <property type="entry name" value="Alpha-L-fucosidase"/>
    <property type="match status" value="1"/>
</dbReference>
<dbReference type="PRINTS" id="PR00741">
    <property type="entry name" value="GLHYDRLASE29"/>
</dbReference>
<dbReference type="Gene3D" id="3.20.20.80">
    <property type="entry name" value="Glycosidases"/>
    <property type="match status" value="1"/>
</dbReference>
<protein>
    <recommendedName>
        <fullName evidence="3">alpha-L-fucosidase</fullName>
        <ecNumber evidence="3">3.2.1.51</ecNumber>
    </recommendedName>
</protein>
<comment type="caution">
    <text evidence="10">The sequence shown here is derived from an EMBL/GenBank/DDBJ whole genome shotgun (WGS) entry which is preliminary data.</text>
</comment>
<dbReference type="EMBL" id="JAECZC010000012">
    <property type="protein sequence ID" value="MBH8562393.1"/>
    <property type="molecule type" value="Genomic_DNA"/>
</dbReference>
<accession>A0A8J7LAA8</accession>
<gene>
    <name evidence="10" type="ORF">I8748_09400</name>
    <name evidence="11" type="ORF">I8748_09445</name>
</gene>
<proteinExistence type="inferred from homology"/>
<organism evidence="10 12">
    <name type="scientific">Amazonocrinis nigriterrae CENA67</name>
    <dbReference type="NCBI Taxonomy" id="2794033"/>
    <lineage>
        <taxon>Bacteria</taxon>
        <taxon>Bacillati</taxon>
        <taxon>Cyanobacteriota</taxon>
        <taxon>Cyanophyceae</taxon>
        <taxon>Nostocales</taxon>
        <taxon>Nostocaceae</taxon>
        <taxon>Amazonocrinis</taxon>
        <taxon>Amazonocrinis nigriterrae</taxon>
    </lineage>
</organism>
<evidence type="ECO:0000259" key="8">
    <source>
        <dbReference type="Pfam" id="PF01120"/>
    </source>
</evidence>
<keyword evidence="4 7" id="KW-0732">Signal</keyword>
<dbReference type="InterPro" id="IPR017853">
    <property type="entry name" value="GH"/>
</dbReference>
<dbReference type="AlphaFoldDB" id="A0A8J7LAA8"/>
<comment type="similarity">
    <text evidence="2">Belongs to the glycosyl hydrolase 29 family.</text>
</comment>
<evidence type="ECO:0000313" key="12">
    <source>
        <dbReference type="Proteomes" id="UP000632766"/>
    </source>
</evidence>
<dbReference type="SUPFAM" id="SSF51445">
    <property type="entry name" value="(Trans)glycosidases"/>
    <property type="match status" value="1"/>
</dbReference>
<dbReference type="Pfam" id="PF16757">
    <property type="entry name" value="Fucosidase_C"/>
    <property type="match status" value="1"/>
</dbReference>